<dbReference type="Gene3D" id="3.40.640.10">
    <property type="entry name" value="Type I PLP-dependent aspartate aminotransferase-like (Major domain)"/>
    <property type="match status" value="1"/>
</dbReference>
<dbReference type="PANTHER" id="PTHR45744:SF11">
    <property type="entry name" value="TYROSINE AMINOTRANSFERASE"/>
    <property type="match status" value="1"/>
</dbReference>
<name>A0AAU9T891_THLAR</name>
<dbReference type="AlphaFoldDB" id="A0AAU9T891"/>
<dbReference type="GO" id="GO:0006572">
    <property type="term" value="P:L-tyrosine catabolic process"/>
    <property type="evidence" value="ECO:0007669"/>
    <property type="project" value="TreeGrafter"/>
</dbReference>
<evidence type="ECO:0000313" key="1">
    <source>
        <dbReference type="EMBL" id="CAH2079535.1"/>
    </source>
</evidence>
<dbReference type="EMBL" id="OU466863">
    <property type="protein sequence ID" value="CAH2079535.1"/>
    <property type="molecule type" value="Genomic_DNA"/>
</dbReference>
<organism evidence="1 2">
    <name type="scientific">Thlaspi arvense</name>
    <name type="common">Field penny-cress</name>
    <dbReference type="NCBI Taxonomy" id="13288"/>
    <lineage>
        <taxon>Eukaryota</taxon>
        <taxon>Viridiplantae</taxon>
        <taxon>Streptophyta</taxon>
        <taxon>Embryophyta</taxon>
        <taxon>Tracheophyta</taxon>
        <taxon>Spermatophyta</taxon>
        <taxon>Magnoliopsida</taxon>
        <taxon>eudicotyledons</taxon>
        <taxon>Gunneridae</taxon>
        <taxon>Pentapetalae</taxon>
        <taxon>rosids</taxon>
        <taxon>malvids</taxon>
        <taxon>Brassicales</taxon>
        <taxon>Brassicaceae</taxon>
        <taxon>Thlaspideae</taxon>
        <taxon>Thlaspi</taxon>
    </lineage>
</organism>
<dbReference type="InterPro" id="IPR015421">
    <property type="entry name" value="PyrdxlP-dep_Trfase_major"/>
</dbReference>
<proteinExistence type="predicted"/>
<dbReference type="PANTHER" id="PTHR45744">
    <property type="entry name" value="TYROSINE AMINOTRANSFERASE"/>
    <property type="match status" value="1"/>
</dbReference>
<dbReference type="Gene3D" id="3.90.1150.10">
    <property type="entry name" value="Aspartate Aminotransferase, domain 1"/>
    <property type="match status" value="1"/>
</dbReference>
<dbReference type="Proteomes" id="UP000836841">
    <property type="component" value="Chromosome 7"/>
</dbReference>
<gene>
    <name evidence="1" type="ORF">TAV2_LOCUS24118</name>
</gene>
<keyword evidence="2" id="KW-1185">Reference proteome</keyword>
<evidence type="ECO:0000313" key="2">
    <source>
        <dbReference type="Proteomes" id="UP000836841"/>
    </source>
</evidence>
<sequence>MEKNGAKRWNFGANEVVERSSSLSIREYLNTLISNLDAGDARTVIPLGHGDPSPFPRFSTDPSAVEAICDSVRSAKFNNYSSASGIPVARK</sequence>
<reference evidence="1 2" key="1">
    <citation type="submission" date="2022-03" db="EMBL/GenBank/DDBJ databases">
        <authorList>
            <person name="Nunn A."/>
            <person name="Chopra R."/>
            <person name="Nunn A."/>
            <person name="Contreras Garrido A."/>
        </authorList>
    </citation>
    <scope>NUCLEOTIDE SEQUENCE [LARGE SCALE GENOMIC DNA]</scope>
</reference>
<protein>
    <submittedName>
        <fullName evidence="1">Uncharacterized protein</fullName>
    </submittedName>
</protein>
<dbReference type="GO" id="GO:0004838">
    <property type="term" value="F:L-tyrosine-2-oxoglutarate transaminase activity"/>
    <property type="evidence" value="ECO:0007669"/>
    <property type="project" value="TreeGrafter"/>
</dbReference>
<dbReference type="GO" id="GO:0005829">
    <property type="term" value="C:cytosol"/>
    <property type="evidence" value="ECO:0007669"/>
    <property type="project" value="TreeGrafter"/>
</dbReference>
<accession>A0AAU9T891</accession>
<dbReference type="InterPro" id="IPR015422">
    <property type="entry name" value="PyrdxlP-dep_Trfase_small"/>
</dbReference>